<reference evidence="2" key="1">
    <citation type="journal article" date="2020" name="New Phytol.">
        <title>Comparative genomics reveals dynamic genome evolution in host specialist ectomycorrhizal fungi.</title>
        <authorList>
            <person name="Lofgren L.A."/>
            <person name="Nguyen N.H."/>
            <person name="Vilgalys R."/>
            <person name="Ruytinx J."/>
            <person name="Liao H.L."/>
            <person name="Branco S."/>
            <person name="Kuo A."/>
            <person name="LaButti K."/>
            <person name="Lipzen A."/>
            <person name="Andreopoulos W."/>
            <person name="Pangilinan J."/>
            <person name="Riley R."/>
            <person name="Hundley H."/>
            <person name="Na H."/>
            <person name="Barry K."/>
            <person name="Grigoriev I.V."/>
            <person name="Stajich J.E."/>
            <person name="Kennedy P.G."/>
        </authorList>
    </citation>
    <scope>NUCLEOTIDE SEQUENCE</scope>
    <source>
        <strain evidence="2">S12</strain>
    </source>
</reference>
<comment type="caution">
    <text evidence="2">The sequence shown here is derived from an EMBL/GenBank/DDBJ whole genome shotgun (WGS) entry which is preliminary data.</text>
</comment>
<keyword evidence="3" id="KW-1185">Reference proteome</keyword>
<gene>
    <name evidence="2" type="ORF">HD556DRAFT_1448600</name>
</gene>
<proteinExistence type="predicted"/>
<evidence type="ECO:0000313" key="3">
    <source>
        <dbReference type="Proteomes" id="UP000719766"/>
    </source>
</evidence>
<dbReference type="AlphaFoldDB" id="A0A9P7DCS5"/>
<dbReference type="EMBL" id="JABBWE010000077">
    <property type="protein sequence ID" value="KAG1787594.1"/>
    <property type="molecule type" value="Genomic_DNA"/>
</dbReference>
<dbReference type="Proteomes" id="UP000719766">
    <property type="component" value="Unassembled WGS sequence"/>
</dbReference>
<protein>
    <submittedName>
        <fullName evidence="2">Uncharacterized protein</fullName>
    </submittedName>
</protein>
<sequence length="310" mass="34338">MGFPVQPVQYLNTMDNLNFVFPDPPGHLSDLDGSNQSCPPNLYKTPGRGHQVPSYPQFYPTDHSANMIPPAMHGLQLDPNLAYSQNLFNNIDPYMFASLSDPAFYPPLPSLCHLLEQRDTEDTSAFQNSVVQHDTPQGMPSLPSVRNKSTSDDSPSNSEDRTHHSSTHQNLPATHDTPPDVPPVSSNELTSNTDNRHETTQDTGTIVQGCASKMVPEANNLSWAVRNPSRPVLVPRAPLNAMQKGRANAQRALHKILAQQRKEAEDALHMAIQKALSEHEEKTNHLTIEHGITVEKVKKLMGGERHYKGN</sequence>
<feature type="region of interest" description="Disordered" evidence="1">
    <location>
        <begin position="132"/>
        <end position="201"/>
    </location>
</feature>
<accession>A0A9P7DCS5</accession>
<feature type="compositionally biased region" description="Polar residues" evidence="1">
    <location>
        <begin position="144"/>
        <end position="157"/>
    </location>
</feature>
<dbReference type="OrthoDB" id="10598961at2759"/>
<dbReference type="RefSeq" id="XP_041154925.1">
    <property type="nucleotide sequence ID" value="XM_041307454.1"/>
</dbReference>
<name>A0A9P7DCS5_9AGAM</name>
<evidence type="ECO:0000256" key="1">
    <source>
        <dbReference type="SAM" id="MobiDB-lite"/>
    </source>
</evidence>
<organism evidence="2 3">
    <name type="scientific">Suillus plorans</name>
    <dbReference type="NCBI Taxonomy" id="116603"/>
    <lineage>
        <taxon>Eukaryota</taxon>
        <taxon>Fungi</taxon>
        <taxon>Dikarya</taxon>
        <taxon>Basidiomycota</taxon>
        <taxon>Agaricomycotina</taxon>
        <taxon>Agaricomycetes</taxon>
        <taxon>Agaricomycetidae</taxon>
        <taxon>Boletales</taxon>
        <taxon>Suillineae</taxon>
        <taxon>Suillaceae</taxon>
        <taxon>Suillus</taxon>
    </lineage>
</organism>
<dbReference type="GeneID" id="64601218"/>
<evidence type="ECO:0000313" key="2">
    <source>
        <dbReference type="EMBL" id="KAG1787594.1"/>
    </source>
</evidence>
<feature type="compositionally biased region" description="Polar residues" evidence="1">
    <location>
        <begin position="184"/>
        <end position="193"/>
    </location>
</feature>